<name>S8DJ12_FOMSC</name>
<dbReference type="EMBL" id="KE504337">
    <property type="protein sequence ID" value="EPS92832.1"/>
    <property type="molecule type" value="Genomic_DNA"/>
</dbReference>
<keyword evidence="2" id="KW-1185">Reference proteome</keyword>
<reference evidence="1 2" key="1">
    <citation type="journal article" date="2012" name="Science">
        <title>The Paleozoic origin of enzymatic lignin decomposition reconstructed from 31 fungal genomes.</title>
        <authorList>
            <person name="Floudas D."/>
            <person name="Binder M."/>
            <person name="Riley R."/>
            <person name="Barry K."/>
            <person name="Blanchette R.A."/>
            <person name="Henrissat B."/>
            <person name="Martinez A.T."/>
            <person name="Otillar R."/>
            <person name="Spatafora J.W."/>
            <person name="Yadav J.S."/>
            <person name="Aerts A."/>
            <person name="Benoit I."/>
            <person name="Boyd A."/>
            <person name="Carlson A."/>
            <person name="Copeland A."/>
            <person name="Coutinho P.M."/>
            <person name="de Vries R.P."/>
            <person name="Ferreira P."/>
            <person name="Findley K."/>
            <person name="Foster B."/>
            <person name="Gaskell J."/>
            <person name="Glotzer D."/>
            <person name="Gorecki P."/>
            <person name="Heitman J."/>
            <person name="Hesse C."/>
            <person name="Hori C."/>
            <person name="Igarashi K."/>
            <person name="Jurgens J.A."/>
            <person name="Kallen N."/>
            <person name="Kersten P."/>
            <person name="Kohler A."/>
            <person name="Kuees U."/>
            <person name="Kumar T.K.A."/>
            <person name="Kuo A."/>
            <person name="LaButti K."/>
            <person name="Larrondo L.F."/>
            <person name="Lindquist E."/>
            <person name="Ling A."/>
            <person name="Lombard V."/>
            <person name="Lucas S."/>
            <person name="Lundell T."/>
            <person name="Martin R."/>
            <person name="McLaughlin D.J."/>
            <person name="Morgenstern I."/>
            <person name="Morin E."/>
            <person name="Murat C."/>
            <person name="Nagy L.G."/>
            <person name="Nolan M."/>
            <person name="Ohm R.A."/>
            <person name="Patyshakuliyeva A."/>
            <person name="Rokas A."/>
            <person name="Ruiz-Duenas F.J."/>
            <person name="Sabat G."/>
            <person name="Salamov A."/>
            <person name="Samejima M."/>
            <person name="Schmutz J."/>
            <person name="Slot J.C."/>
            <person name="St John F."/>
            <person name="Stenlid J."/>
            <person name="Sun H."/>
            <person name="Sun S."/>
            <person name="Syed K."/>
            <person name="Tsang A."/>
            <person name="Wiebenga A."/>
            <person name="Young D."/>
            <person name="Pisabarro A."/>
            <person name="Eastwood D.C."/>
            <person name="Martin F."/>
            <person name="Cullen D."/>
            <person name="Grigoriev I.V."/>
            <person name="Hibbett D.S."/>
        </authorList>
    </citation>
    <scope>NUCLEOTIDE SEQUENCE</scope>
    <source>
        <strain evidence="2">FP-58527</strain>
    </source>
</reference>
<proteinExistence type="predicted"/>
<dbReference type="HOGENOM" id="CLU_3068672_0_0_1"/>
<dbReference type="Proteomes" id="UP000015241">
    <property type="component" value="Unassembled WGS sequence"/>
</dbReference>
<protein>
    <submittedName>
        <fullName evidence="1">Uncharacterized protein</fullName>
    </submittedName>
</protein>
<evidence type="ECO:0000313" key="1">
    <source>
        <dbReference type="EMBL" id="EPS92832.1"/>
    </source>
</evidence>
<dbReference type="AlphaFoldDB" id="S8DJ12"/>
<dbReference type="InParanoid" id="S8DJ12"/>
<evidence type="ECO:0000313" key="2">
    <source>
        <dbReference type="Proteomes" id="UP000015241"/>
    </source>
</evidence>
<accession>S8DJ12</accession>
<sequence>MPAAQPAQPVCSACRGATRSVCPSRAVRNLVSEAMGCWKVLPASSESLVSGIA</sequence>
<organism evidence="1 2">
    <name type="scientific">Fomitopsis schrenkii</name>
    <name type="common">Brown rot fungus</name>
    <dbReference type="NCBI Taxonomy" id="2126942"/>
    <lineage>
        <taxon>Eukaryota</taxon>
        <taxon>Fungi</taxon>
        <taxon>Dikarya</taxon>
        <taxon>Basidiomycota</taxon>
        <taxon>Agaricomycotina</taxon>
        <taxon>Agaricomycetes</taxon>
        <taxon>Polyporales</taxon>
        <taxon>Fomitopsis</taxon>
    </lineage>
</organism>
<gene>
    <name evidence="1" type="ORF">FOMPIDRAFT_1026688</name>
</gene>